<comment type="caution">
    <text evidence="3">The sequence shown here is derived from an EMBL/GenBank/DDBJ whole genome shotgun (WGS) entry which is preliminary data.</text>
</comment>
<accession>A0ABV6YTE5</accession>
<dbReference type="NCBIfam" id="TIGR03296">
    <property type="entry name" value="M6dom_TIGR03296"/>
    <property type="match status" value="1"/>
</dbReference>
<dbReference type="Proteomes" id="UP001594351">
    <property type="component" value="Unassembled WGS sequence"/>
</dbReference>
<evidence type="ECO:0000313" key="4">
    <source>
        <dbReference type="Proteomes" id="UP001594351"/>
    </source>
</evidence>
<keyword evidence="3" id="KW-0378">Hydrolase</keyword>
<feature type="domain" description="Peptidase M6-like" evidence="2">
    <location>
        <begin position="153"/>
        <end position="297"/>
    </location>
</feature>
<reference evidence="3 4" key="1">
    <citation type="submission" date="2024-09" db="EMBL/GenBank/DDBJ databases">
        <title>Laminarin stimulates single cell rates of sulfate reduction while oxygen inhibits transcriptomic activity in coastal marine sediment.</title>
        <authorList>
            <person name="Lindsay M."/>
            <person name="Orcutt B."/>
            <person name="Emerson D."/>
            <person name="Stepanauskas R."/>
            <person name="D'Angelo T."/>
        </authorList>
    </citation>
    <scope>NUCLEOTIDE SEQUENCE [LARGE SCALE GENOMIC DNA]</scope>
    <source>
        <strain evidence="3">SAG AM-311-K15</strain>
    </source>
</reference>
<keyword evidence="4" id="KW-1185">Reference proteome</keyword>
<organism evidence="3 4">
    <name type="scientific">candidate division CSSED10-310 bacterium</name>
    <dbReference type="NCBI Taxonomy" id="2855610"/>
    <lineage>
        <taxon>Bacteria</taxon>
        <taxon>Bacteria division CSSED10-310</taxon>
    </lineage>
</organism>
<feature type="signal peptide" evidence="1">
    <location>
        <begin position="1"/>
        <end position="18"/>
    </location>
</feature>
<evidence type="ECO:0000313" key="3">
    <source>
        <dbReference type="EMBL" id="MFC1849477.1"/>
    </source>
</evidence>
<dbReference type="InterPro" id="IPR008757">
    <property type="entry name" value="Peptidase_M6-like_domain"/>
</dbReference>
<dbReference type="SUPFAM" id="SSF55486">
    <property type="entry name" value="Metalloproteases ('zincins'), catalytic domain"/>
    <property type="match status" value="1"/>
</dbReference>
<keyword evidence="3" id="KW-0482">Metalloprotease</keyword>
<name>A0ABV6YTE5_UNCC1</name>
<dbReference type="GO" id="GO:0008237">
    <property type="term" value="F:metallopeptidase activity"/>
    <property type="evidence" value="ECO:0007669"/>
    <property type="project" value="UniProtKB-KW"/>
</dbReference>
<evidence type="ECO:0000256" key="1">
    <source>
        <dbReference type="SAM" id="SignalP"/>
    </source>
</evidence>
<proteinExistence type="predicted"/>
<dbReference type="PANTHER" id="PTHR41775:SF1">
    <property type="entry name" value="PEPTIDASE M6-LIKE DOMAIN-CONTAINING PROTEIN"/>
    <property type="match status" value="1"/>
</dbReference>
<gene>
    <name evidence="3" type="ORF">ACFL27_04625</name>
</gene>
<sequence>MKKFCYSFLILFVGLLVASVTHYRTPGARTCYLPVKSCPGPDLILNSFSPPDPDHSGSLTRIAGNHRVHPIHAQRLHYKLKKAALQNKGLSESEAVARLGPPPFWQGLPTTGDVNTFALLIEFPEYPHIPEDTVTAIEASLFGDGIGAKPPSDSLRNFYLRASYNRLNIQGTVMDWYTTGYPRSEIPETSKGYQDLIKEVILFYDQQGHDFSIYDNDGDGEIEYFMVIWSGPPSSSGEFWAGQFMFFFDKNFTVDGKSLDGFSWQDESGNYPKGHFRPGICIHETGHGLGLPDFYDYDPSVGPKGGVGGYDQMDVHGGGHNCFSKYLLDWIEPTIIFEGSHSVTLRSSALEGDALLVMPDATGDTQYYEFFMIQNRFRVAGGNDVHFPGDGLQIWHVDATLNEEGTNFEFDNSFTEHKLIRLMEADGLEEIETNAYGGGDEGDYYTSENTFTMFTTPNSFRYNGERTYLSVWDISATAEVMSLKVKFDIYSFPDPPNSTP</sequence>
<feature type="chain" id="PRO_5047302676" evidence="1">
    <location>
        <begin position="19"/>
        <end position="500"/>
    </location>
</feature>
<dbReference type="EMBL" id="JBHPBY010000041">
    <property type="protein sequence ID" value="MFC1849477.1"/>
    <property type="molecule type" value="Genomic_DNA"/>
</dbReference>
<evidence type="ECO:0000259" key="2">
    <source>
        <dbReference type="Pfam" id="PF05547"/>
    </source>
</evidence>
<keyword evidence="1" id="KW-0732">Signal</keyword>
<dbReference type="Pfam" id="PF05547">
    <property type="entry name" value="Peptidase_M6"/>
    <property type="match status" value="1"/>
</dbReference>
<dbReference type="PANTHER" id="PTHR41775">
    <property type="entry name" value="SECRETED PROTEIN-RELATED"/>
    <property type="match status" value="1"/>
</dbReference>
<protein>
    <submittedName>
        <fullName evidence="3">M6 family metalloprotease domain-containing protein</fullName>
    </submittedName>
</protein>
<keyword evidence="3" id="KW-0645">Protease</keyword>